<name>A0A5M6CVN3_9BACT</name>
<accession>A0A5M6CVN3</accession>
<feature type="compositionally biased region" description="Basic and acidic residues" evidence="1">
    <location>
        <begin position="429"/>
        <end position="442"/>
    </location>
</feature>
<evidence type="ECO:0000313" key="3">
    <source>
        <dbReference type="Proteomes" id="UP000324479"/>
    </source>
</evidence>
<dbReference type="Proteomes" id="UP000324479">
    <property type="component" value="Unassembled WGS sequence"/>
</dbReference>
<reference evidence="2 3" key="1">
    <citation type="submission" date="2019-08" db="EMBL/GenBank/DDBJ databases">
        <authorList>
            <person name="Dhanesh K."/>
            <person name="Kumar G."/>
            <person name="Sasikala C."/>
            <person name="Venkata Ramana C."/>
        </authorList>
    </citation>
    <scope>NUCLEOTIDE SEQUENCE [LARGE SCALE GENOMIC DNA]</scope>
    <source>
        <strain evidence="2 3">JC645</strain>
    </source>
</reference>
<proteinExistence type="predicted"/>
<feature type="compositionally biased region" description="Low complexity" evidence="1">
    <location>
        <begin position="278"/>
        <end position="289"/>
    </location>
</feature>
<feature type="compositionally biased region" description="Low complexity" evidence="1">
    <location>
        <begin position="296"/>
        <end position="315"/>
    </location>
</feature>
<protein>
    <submittedName>
        <fullName evidence="2">Uncharacterized protein</fullName>
    </submittedName>
</protein>
<feature type="compositionally biased region" description="Low complexity" evidence="1">
    <location>
        <begin position="229"/>
        <end position="240"/>
    </location>
</feature>
<feature type="region of interest" description="Disordered" evidence="1">
    <location>
        <begin position="55"/>
        <end position="517"/>
    </location>
</feature>
<feature type="compositionally biased region" description="Polar residues" evidence="1">
    <location>
        <begin position="202"/>
        <end position="228"/>
    </location>
</feature>
<comment type="caution">
    <text evidence="2">The sequence shown here is derived from an EMBL/GenBank/DDBJ whole genome shotgun (WGS) entry which is preliminary data.</text>
</comment>
<sequence length="857" mass="91487">MLNRPTFRDSKPSRSHLRTLLRQSLMAGVAVGVVSGMGARAFADGDLQLQAPLNAAQQDADNSAGNADRVDSSAEAETLSPPTSASPTASTASVPTLAGPTLAGPAPTPAEAAKTAATGTPELQAVDTEATADDADHDPDVASPSPVESPQPGSKSIRAIPASGPLDVFRQPPRRRGHAPQSDTESNGLQAPISPQADRGQQGVSRLQQPAVSQPGSWQGRTVSEQISQPNPAQPNHPAASMPAGSGIPTMSTDGISTGNWVARDAINRVAPLRDPQPRAAQAQAVPPQTESSALEAAPPETTASAEPEPSPATSDDGGWSARPITDRDLRDEDRQAESEPLQSVRPQADSADRSAPPANQLDTAAPAERAKLAEPATESATDDASNWADEMLESLMQAPSAAGSARRTETPARRAAGSVGDLQPSARVSERSVEVPHRELKSTASPTPSSPTQRSSEQNSTRGDRASADPETSAVAEHPEQRASDASTGSKPRSASTPTRVGDLDSAPSDVPLDYTGRPAVDVVPNRSVASLRRPIERVLGYFYQRPEIATGRSNWGMMHALMVYGVDTQIIVGPNRYSAVAWIAGNNNCRGQRLLTHDADGIQAKSGVGLQGHQGQFLAVLGMCGVPTDYPLHAGDQKYQVQDLIEAEKRACVVDEELTFTLVGLAHYLDTDSSWMADDGTRWDFERLLEEELKQPIVGAACGGTHRLMGYAHALRKRRAEGKPITGQWKRAETYTADFVDYAYSLQNRDGSMSTDWFEGRADNRDVDRKIQTTGHIVEWLLTLTPDEQLQDPRLVRAVSFLVRSMGSDLRHDWSIGPKGHALRTLAMYHQRVYRAGSPWEPDAIAAGRSPGQHR</sequence>
<feature type="compositionally biased region" description="Polar residues" evidence="1">
    <location>
        <begin position="485"/>
        <end position="500"/>
    </location>
</feature>
<gene>
    <name evidence="2" type="ORF">FYK55_24515</name>
</gene>
<feature type="compositionally biased region" description="Polar residues" evidence="1">
    <location>
        <begin position="249"/>
        <end position="260"/>
    </location>
</feature>
<feature type="compositionally biased region" description="Low complexity" evidence="1">
    <location>
        <begin position="443"/>
        <end position="457"/>
    </location>
</feature>
<keyword evidence="3" id="KW-1185">Reference proteome</keyword>
<organism evidence="2 3">
    <name type="scientific">Roseiconus nitratireducens</name>
    <dbReference type="NCBI Taxonomy" id="2605748"/>
    <lineage>
        <taxon>Bacteria</taxon>
        <taxon>Pseudomonadati</taxon>
        <taxon>Planctomycetota</taxon>
        <taxon>Planctomycetia</taxon>
        <taxon>Pirellulales</taxon>
        <taxon>Pirellulaceae</taxon>
        <taxon>Roseiconus</taxon>
    </lineage>
</organism>
<dbReference type="AlphaFoldDB" id="A0A5M6CVN3"/>
<feature type="compositionally biased region" description="Low complexity" evidence="1">
    <location>
        <begin position="78"/>
        <end position="129"/>
    </location>
</feature>
<dbReference type="RefSeq" id="WP_150079279.1">
    <property type="nucleotide sequence ID" value="NZ_VWOX01000020.1"/>
</dbReference>
<dbReference type="EMBL" id="VWOX01000020">
    <property type="protein sequence ID" value="KAA5539281.1"/>
    <property type="molecule type" value="Genomic_DNA"/>
</dbReference>
<evidence type="ECO:0000313" key="2">
    <source>
        <dbReference type="EMBL" id="KAA5539281.1"/>
    </source>
</evidence>
<evidence type="ECO:0000256" key="1">
    <source>
        <dbReference type="SAM" id="MobiDB-lite"/>
    </source>
</evidence>
<feature type="compositionally biased region" description="Basic and acidic residues" evidence="1">
    <location>
        <begin position="325"/>
        <end position="338"/>
    </location>
</feature>